<proteinExistence type="predicted"/>
<organism evidence="1">
    <name type="scientific">marine sediment metagenome</name>
    <dbReference type="NCBI Taxonomy" id="412755"/>
    <lineage>
        <taxon>unclassified sequences</taxon>
        <taxon>metagenomes</taxon>
        <taxon>ecological metagenomes</taxon>
    </lineage>
</organism>
<sequence>MSQSLPPHPTVEALKKQAKQLLSAQRSGDAGACSTLRTLRRFAEAPDADILAATLSLTEVQFALAMDYGFENWTAMKQRVEAGPTGPARSVTVSGQVTSAATDQSIEGVEVRVQAQAMYLTPLAYACTVTDAAGSYECRLEWNGSDRPDVLVQCRHEAFKLRCIDAGEQEDNSDVPRQLTPGQRLQRDVQLSEGFTLELRVEDEEHLPVEGAEVTILADDGMTVSHRSLRDHLTGTTGLPPALLTDAHGRLRIEGLSAAVPDGYQYVLEVDHNQYVTHMLLGIDKLPRKGAVTQVTVRLERGRRLTGRIIAANTDRPIEGAEVRYVYYPYGIIPNGRPRPCCEKAFTDPHGHFELGLPQEIVGPLTVSHPAWQSAEVILGDRSLAEPITIQMLPGHVVTGQVLDRDGRPAGDAEVVAVTMGAPHGKILNTARTDGQGLFKLGGLPVDQRVWLAAKDGADSYVCFGVREVRPGEDHVVLDGREVVEVDGSVVDEAGQPVSVRVACFVHAPLDQSGCMLSRANPSDRLGHFRAVVPRHGGVLLSLSSHDDIFSSPFFNVVTVTTRDGRLDRPLTIRAEPTYEQALRLVDAVDGQPIAEADITLSPVHLWYGMWGGTSNEAGTLVIDHLPPGDAEVFVVAKGYQPLIEHPITVPTGQPHALRLTPKA</sequence>
<gene>
    <name evidence="1" type="ORF">LCGC14_0015340</name>
</gene>
<dbReference type="AlphaFoldDB" id="A0A0F9WF03"/>
<evidence type="ECO:0000313" key="1">
    <source>
        <dbReference type="EMBL" id="KKO11058.1"/>
    </source>
</evidence>
<accession>A0A0F9WF03</accession>
<dbReference type="SUPFAM" id="SSF49464">
    <property type="entry name" value="Carboxypeptidase regulatory domain-like"/>
    <property type="match status" value="1"/>
</dbReference>
<dbReference type="InterPro" id="IPR008969">
    <property type="entry name" value="CarboxyPept-like_regulatory"/>
</dbReference>
<evidence type="ECO:0008006" key="2">
    <source>
        <dbReference type="Google" id="ProtNLM"/>
    </source>
</evidence>
<dbReference type="EMBL" id="LAZR01000003">
    <property type="protein sequence ID" value="KKO11058.1"/>
    <property type="molecule type" value="Genomic_DNA"/>
</dbReference>
<comment type="caution">
    <text evidence="1">The sequence shown here is derived from an EMBL/GenBank/DDBJ whole genome shotgun (WGS) entry which is preliminary data.</text>
</comment>
<dbReference type="Gene3D" id="2.60.40.1120">
    <property type="entry name" value="Carboxypeptidase-like, regulatory domain"/>
    <property type="match status" value="1"/>
</dbReference>
<reference evidence="1" key="1">
    <citation type="journal article" date="2015" name="Nature">
        <title>Complex archaea that bridge the gap between prokaryotes and eukaryotes.</title>
        <authorList>
            <person name="Spang A."/>
            <person name="Saw J.H."/>
            <person name="Jorgensen S.L."/>
            <person name="Zaremba-Niedzwiedzka K."/>
            <person name="Martijn J."/>
            <person name="Lind A.E."/>
            <person name="van Eijk R."/>
            <person name="Schleper C."/>
            <person name="Guy L."/>
            <person name="Ettema T.J."/>
        </authorList>
    </citation>
    <scope>NUCLEOTIDE SEQUENCE</scope>
</reference>
<protein>
    <recommendedName>
        <fullName evidence="2">Carboxypeptidase regulatory-like domain-containing protein</fullName>
    </recommendedName>
</protein>
<name>A0A0F9WF03_9ZZZZ</name>